<dbReference type="Proteomes" id="UP000002872">
    <property type="component" value="Unassembled WGS sequence"/>
</dbReference>
<evidence type="ECO:0000313" key="2">
    <source>
        <dbReference type="EMBL" id="EIJ89800.1"/>
    </source>
</evidence>
<reference evidence="2" key="1">
    <citation type="submission" date="2011-01" db="EMBL/GenBank/DDBJ databases">
        <title>The Genome Sequence of Nematocida parisii strain ERTm3.</title>
        <authorList>
            <consortium name="The Broad Institute Genome Sequencing Platform"/>
            <consortium name="The Broad Institute Genome Sequencing Center for Infectious Disease"/>
            <person name="Cuomo C."/>
            <person name="Troemel E."/>
            <person name="Young S.K."/>
            <person name="Zeng Q."/>
            <person name="Gargeya S."/>
            <person name="Fitzgerald M."/>
            <person name="Haas B."/>
            <person name="Abouelleil A."/>
            <person name="Alvarado L."/>
            <person name="Arachchi H.M."/>
            <person name="Berlin A."/>
            <person name="Chapman S.B."/>
            <person name="Gearin G."/>
            <person name="Goldberg J."/>
            <person name="Griggs A."/>
            <person name="Gujja S."/>
            <person name="Hansen M."/>
            <person name="Heiman D."/>
            <person name="Howarth C."/>
            <person name="Larimer J."/>
            <person name="Lui A."/>
            <person name="MacDonald P.J.P."/>
            <person name="McCowen C."/>
            <person name="Montmayeur A."/>
            <person name="Murphy C."/>
            <person name="Neiman D."/>
            <person name="Pearson M."/>
            <person name="Priest M."/>
            <person name="Roberts A."/>
            <person name="Saif S."/>
            <person name="Shea T."/>
            <person name="Sisk P."/>
            <person name="Stolte C."/>
            <person name="Sykes S."/>
            <person name="Wortman J."/>
            <person name="Nusbaum C."/>
            <person name="Birren B."/>
        </authorList>
    </citation>
    <scope>NUCLEOTIDE SEQUENCE</scope>
    <source>
        <strain evidence="2">ERTm3</strain>
    </source>
</reference>
<dbReference type="OMA" id="FFYQFCP"/>
<evidence type="ECO:0000256" key="1">
    <source>
        <dbReference type="SAM" id="Phobius"/>
    </source>
</evidence>
<keyword evidence="1" id="KW-0812">Transmembrane</keyword>
<name>I3EKQ3_NEMP3</name>
<proteinExistence type="predicted"/>
<dbReference type="InParanoid" id="I3EKQ3"/>
<gene>
    <name evidence="2" type="ORF">NEQG_00570</name>
</gene>
<feature type="transmembrane region" description="Helical" evidence="1">
    <location>
        <begin position="9"/>
        <end position="31"/>
    </location>
</feature>
<evidence type="ECO:0000313" key="3">
    <source>
        <dbReference type="Proteomes" id="UP000002872"/>
    </source>
</evidence>
<keyword evidence="1" id="KW-1133">Transmembrane helix</keyword>
<organism evidence="2 3">
    <name type="scientific">Nematocida parisii (strain ERTm3)</name>
    <name type="common">Nematode killer fungus</name>
    <dbReference type="NCBI Taxonomy" id="935791"/>
    <lineage>
        <taxon>Eukaryota</taxon>
        <taxon>Fungi</taxon>
        <taxon>Fungi incertae sedis</taxon>
        <taxon>Microsporidia</taxon>
        <taxon>Nematocida</taxon>
    </lineage>
</organism>
<dbReference type="EMBL" id="GL870876">
    <property type="protein sequence ID" value="EIJ89800.1"/>
    <property type="molecule type" value="Genomic_DNA"/>
</dbReference>
<dbReference type="OrthoDB" id="2190977at2759"/>
<dbReference type="HOGENOM" id="CLU_385462_0_0_1"/>
<protein>
    <submittedName>
        <fullName evidence="2">Uncharacterized protein</fullName>
    </submittedName>
</protein>
<sequence>MVSNKDKKIILITVVLGAGAAAVIAYIYYLLEKEDTINNTVMASVKDIKYDPHIYIDDLLLLSKSERESKIEKVFGSIESRGFWCFVKELGSSVQERKVLIDDIIDNKEMCARFEKKFGHGIFLKLQKMIENYAPKMYKNEDETKKDFFDEGAPCLTVGDSLVRLKNYYDDDKKIINEQIILSNRGKNSCFLNTAIHSLLSIREIRADLNNITQDFITNVESIAAGKRDVCERLKTELSLDRNFLLRDLFDVVIRLNKIARAFDAADVGKISEEVDKILYNEKMAIYSIINLEQQYCVYNPHTKIRNYNISDSITSYITLYNIMCFFYQFCPLFNGQVEILGKKIVQQQEFITCTINQDSSAAQETAPYPSYKSNLMVLTEYDPTEYSKIHYVDCRDHKYIPVYIPKEKCFSSIECIKRHISRLYSIDSAELHLFLHNETSKKWSFTLLSNYSMEKLFNDATSTAVFYYIPGATDMSKNYNLMFLEFPSSNKGSSRSRNKQLQLPLFVDELIYSAVIESGYQCKESNPKFVGALDQMNDVVPYTYTAPHGVLQPYYTSFCIVKDTSTTPASIDCGIISSSLTSTAGPSSIISFSVKKTKISECYSVGFGNIGPNNSDNVAKQYLLSDSYNCSARAAAVLMSSQGHYITYIASNSSNQNPDKIYICDDDMRLRYVGSYSVDMKMPINSLCDYIQMHPNRKKEQSSMGFIGWCLQILLS</sequence>
<keyword evidence="3" id="KW-1185">Reference proteome</keyword>
<accession>I3EKQ3</accession>
<dbReference type="VEuPathDB" id="MicrosporidiaDB:NEQG_00570"/>
<dbReference type="AlphaFoldDB" id="I3EKQ3"/>
<keyword evidence="1" id="KW-0472">Membrane</keyword>